<sequence>MFLGEVCTALCFCCILHHTERFFMYSIGRRLS</sequence>
<reference evidence="1" key="1">
    <citation type="submission" date="2018-02" db="EMBL/GenBank/DDBJ databases">
        <title>Rhizophora mucronata_Transcriptome.</title>
        <authorList>
            <person name="Meera S.P."/>
            <person name="Sreeshan A."/>
            <person name="Augustine A."/>
        </authorList>
    </citation>
    <scope>NUCLEOTIDE SEQUENCE</scope>
    <source>
        <tissue evidence="1">Leaf</tissue>
    </source>
</reference>
<accession>A0A2P2QUB7</accession>
<name>A0A2P2QUB7_RHIMU</name>
<organism evidence="1">
    <name type="scientific">Rhizophora mucronata</name>
    <name type="common">Asiatic mangrove</name>
    <dbReference type="NCBI Taxonomy" id="61149"/>
    <lineage>
        <taxon>Eukaryota</taxon>
        <taxon>Viridiplantae</taxon>
        <taxon>Streptophyta</taxon>
        <taxon>Embryophyta</taxon>
        <taxon>Tracheophyta</taxon>
        <taxon>Spermatophyta</taxon>
        <taxon>Magnoliopsida</taxon>
        <taxon>eudicotyledons</taxon>
        <taxon>Gunneridae</taxon>
        <taxon>Pentapetalae</taxon>
        <taxon>rosids</taxon>
        <taxon>fabids</taxon>
        <taxon>Malpighiales</taxon>
        <taxon>Rhizophoraceae</taxon>
        <taxon>Rhizophora</taxon>
    </lineage>
</organism>
<dbReference type="AlphaFoldDB" id="A0A2P2QUB7"/>
<proteinExistence type="predicted"/>
<protein>
    <submittedName>
        <fullName evidence="1">Uncharacterized protein</fullName>
    </submittedName>
</protein>
<dbReference type="EMBL" id="GGEC01090112">
    <property type="protein sequence ID" value="MBX70596.1"/>
    <property type="molecule type" value="Transcribed_RNA"/>
</dbReference>
<evidence type="ECO:0000313" key="1">
    <source>
        <dbReference type="EMBL" id="MBX70596.1"/>
    </source>
</evidence>